<keyword evidence="2" id="KW-1185">Reference proteome</keyword>
<reference evidence="1" key="1">
    <citation type="journal article" date="2020" name="bioRxiv">
        <title>Whole genome comparisons of ergot fungi reveals the divergence and evolution of species within the genus Claviceps are the result of varying mechanisms driving genome evolution and host range expansion.</title>
        <authorList>
            <person name="Wyka S.A."/>
            <person name="Mondo S.J."/>
            <person name="Liu M."/>
            <person name="Dettman J."/>
            <person name="Nalam V."/>
            <person name="Broders K.D."/>
        </authorList>
    </citation>
    <scope>NUCLEOTIDE SEQUENCE</scope>
    <source>
        <strain evidence="1">CCC 602</strain>
    </source>
</reference>
<proteinExistence type="predicted"/>
<dbReference type="Proteomes" id="UP000748025">
    <property type="component" value="Unassembled WGS sequence"/>
</dbReference>
<accession>A0A9P7SXZ3</accession>
<dbReference type="AlphaFoldDB" id="A0A9P7SXZ3"/>
<sequence>MAESCASGYNFILTHIGTQSILGQHVDMPTRRQTCDNPLPNLEWKTNAVASAVPIEGPEQE</sequence>
<dbReference type="EMBL" id="SRPW01002159">
    <property type="protein sequence ID" value="KAG5995210.1"/>
    <property type="molecule type" value="Genomic_DNA"/>
</dbReference>
<evidence type="ECO:0000313" key="1">
    <source>
        <dbReference type="EMBL" id="KAG5995210.1"/>
    </source>
</evidence>
<comment type="caution">
    <text evidence="1">The sequence shown here is derived from an EMBL/GenBank/DDBJ whole genome shotgun (WGS) entry which is preliminary data.</text>
</comment>
<organism evidence="1 2">
    <name type="scientific">Claviceps pusilla</name>
    <dbReference type="NCBI Taxonomy" id="123648"/>
    <lineage>
        <taxon>Eukaryota</taxon>
        <taxon>Fungi</taxon>
        <taxon>Dikarya</taxon>
        <taxon>Ascomycota</taxon>
        <taxon>Pezizomycotina</taxon>
        <taxon>Sordariomycetes</taxon>
        <taxon>Hypocreomycetidae</taxon>
        <taxon>Hypocreales</taxon>
        <taxon>Clavicipitaceae</taxon>
        <taxon>Claviceps</taxon>
    </lineage>
</organism>
<evidence type="ECO:0000313" key="2">
    <source>
        <dbReference type="Proteomes" id="UP000748025"/>
    </source>
</evidence>
<protein>
    <submittedName>
        <fullName evidence="1">Uncharacterized protein</fullName>
    </submittedName>
</protein>
<gene>
    <name evidence="1" type="ORF">E4U43_003080</name>
</gene>
<name>A0A9P7SXZ3_9HYPO</name>